<proteinExistence type="predicted"/>
<evidence type="ECO:0000313" key="1">
    <source>
        <dbReference type="EMBL" id="VVC42274.1"/>
    </source>
</evidence>
<protein>
    <submittedName>
        <fullName evidence="1">Uncharacterized protein</fullName>
    </submittedName>
</protein>
<reference evidence="1 2" key="1">
    <citation type="submission" date="2019-08" db="EMBL/GenBank/DDBJ databases">
        <authorList>
            <person name="Alioto T."/>
            <person name="Alioto T."/>
            <person name="Gomez Garrido J."/>
        </authorList>
    </citation>
    <scope>NUCLEOTIDE SEQUENCE [LARGE SCALE GENOMIC DNA]</scope>
</reference>
<accession>A0A5E4NBP6</accession>
<gene>
    <name evidence="1" type="ORF">CINCED_3A017736</name>
</gene>
<name>A0A5E4NBP6_9HEMI</name>
<dbReference type="EMBL" id="CABPRJ010001943">
    <property type="protein sequence ID" value="VVC42274.1"/>
    <property type="molecule type" value="Genomic_DNA"/>
</dbReference>
<evidence type="ECO:0000313" key="2">
    <source>
        <dbReference type="Proteomes" id="UP000325440"/>
    </source>
</evidence>
<organism evidence="1 2">
    <name type="scientific">Cinara cedri</name>
    <dbReference type="NCBI Taxonomy" id="506608"/>
    <lineage>
        <taxon>Eukaryota</taxon>
        <taxon>Metazoa</taxon>
        <taxon>Ecdysozoa</taxon>
        <taxon>Arthropoda</taxon>
        <taxon>Hexapoda</taxon>
        <taxon>Insecta</taxon>
        <taxon>Pterygota</taxon>
        <taxon>Neoptera</taxon>
        <taxon>Paraneoptera</taxon>
        <taxon>Hemiptera</taxon>
        <taxon>Sternorrhyncha</taxon>
        <taxon>Aphidomorpha</taxon>
        <taxon>Aphidoidea</taxon>
        <taxon>Aphididae</taxon>
        <taxon>Lachninae</taxon>
        <taxon>Cinara</taxon>
    </lineage>
</organism>
<dbReference type="Proteomes" id="UP000325440">
    <property type="component" value="Unassembled WGS sequence"/>
</dbReference>
<keyword evidence="2" id="KW-1185">Reference proteome</keyword>
<dbReference type="AlphaFoldDB" id="A0A5E4NBP6"/>
<sequence length="78" mass="9364">MVMDENPVGKRPLGRPRLRWEDVMKKYVEALSVEDYTGKHERRIGRLEMALMGDKSKKKKKKEKIIRHYYCLNILFDP</sequence>